<keyword evidence="5 9" id="KW-0560">Oxidoreductase</keyword>
<dbReference type="GO" id="GO:0020037">
    <property type="term" value="F:heme binding"/>
    <property type="evidence" value="ECO:0007669"/>
    <property type="project" value="InterPro"/>
</dbReference>
<dbReference type="InterPro" id="IPR001128">
    <property type="entry name" value="Cyt_P450"/>
</dbReference>
<dbReference type="PANTHER" id="PTHR47950">
    <property type="entry name" value="CYTOCHROME P450, FAMILY 76, SUBFAMILY C, POLYPEPTIDE 5-RELATED"/>
    <property type="match status" value="1"/>
</dbReference>
<name>A0AAN8TZJ6_SOLBU</name>
<evidence type="ECO:0000256" key="4">
    <source>
        <dbReference type="ARBA" id="ARBA00022723"/>
    </source>
</evidence>
<dbReference type="FunFam" id="1.10.630.10:FF:000126">
    <property type="entry name" value="Predicted protein"/>
    <property type="match status" value="1"/>
</dbReference>
<dbReference type="InterPro" id="IPR002401">
    <property type="entry name" value="Cyt_P450_E_grp-I"/>
</dbReference>
<gene>
    <name evidence="11" type="ORF">RDI58_007869</name>
</gene>
<feature type="binding site" description="axial binding residue" evidence="8">
    <location>
        <position position="286"/>
    </location>
    <ligand>
        <name>heme</name>
        <dbReference type="ChEBI" id="CHEBI:30413"/>
    </ligand>
    <ligandPart>
        <name>Fe</name>
        <dbReference type="ChEBI" id="CHEBI:18248"/>
    </ligandPart>
</feature>
<comment type="caution">
    <text evidence="11">The sequence shown here is derived from an EMBL/GenBank/DDBJ whole genome shotgun (WGS) entry which is preliminary data.</text>
</comment>
<evidence type="ECO:0000256" key="8">
    <source>
        <dbReference type="PIRSR" id="PIRSR602401-1"/>
    </source>
</evidence>
<dbReference type="GO" id="GO:0005506">
    <property type="term" value="F:iron ion binding"/>
    <property type="evidence" value="ECO:0007669"/>
    <property type="project" value="InterPro"/>
</dbReference>
<dbReference type="PANTHER" id="PTHR47950:SF49">
    <property type="entry name" value="CYTOCHROME P450"/>
    <property type="match status" value="1"/>
</dbReference>
<evidence type="ECO:0000256" key="9">
    <source>
        <dbReference type="RuleBase" id="RU000461"/>
    </source>
</evidence>
<comment type="similarity">
    <text evidence="2 9">Belongs to the cytochrome P450 family.</text>
</comment>
<protein>
    <recommendedName>
        <fullName evidence="13">Cytochrome P450</fullName>
    </recommendedName>
</protein>
<dbReference type="Pfam" id="PF00067">
    <property type="entry name" value="p450"/>
    <property type="match status" value="2"/>
</dbReference>
<evidence type="ECO:0000256" key="10">
    <source>
        <dbReference type="SAM" id="SignalP"/>
    </source>
</evidence>
<organism evidence="11 12">
    <name type="scientific">Solanum bulbocastanum</name>
    <name type="common">Wild potato</name>
    <dbReference type="NCBI Taxonomy" id="147425"/>
    <lineage>
        <taxon>Eukaryota</taxon>
        <taxon>Viridiplantae</taxon>
        <taxon>Streptophyta</taxon>
        <taxon>Embryophyta</taxon>
        <taxon>Tracheophyta</taxon>
        <taxon>Spermatophyta</taxon>
        <taxon>Magnoliopsida</taxon>
        <taxon>eudicotyledons</taxon>
        <taxon>Gunneridae</taxon>
        <taxon>Pentapetalae</taxon>
        <taxon>asterids</taxon>
        <taxon>lamiids</taxon>
        <taxon>Solanales</taxon>
        <taxon>Solanaceae</taxon>
        <taxon>Solanoideae</taxon>
        <taxon>Solaneae</taxon>
        <taxon>Solanum</taxon>
    </lineage>
</organism>
<keyword evidence="12" id="KW-1185">Reference proteome</keyword>
<dbReference type="PROSITE" id="PS00086">
    <property type="entry name" value="CYTOCHROME_P450"/>
    <property type="match status" value="1"/>
</dbReference>
<keyword evidence="10" id="KW-0732">Signal</keyword>
<keyword evidence="3 8" id="KW-0349">Heme</keyword>
<evidence type="ECO:0000313" key="12">
    <source>
        <dbReference type="Proteomes" id="UP001371456"/>
    </source>
</evidence>
<dbReference type="GO" id="GO:0016705">
    <property type="term" value="F:oxidoreductase activity, acting on paired donors, with incorporation or reduction of molecular oxygen"/>
    <property type="evidence" value="ECO:0007669"/>
    <property type="project" value="InterPro"/>
</dbReference>
<keyword evidence="6 8" id="KW-0408">Iron</keyword>
<evidence type="ECO:0000256" key="6">
    <source>
        <dbReference type="ARBA" id="ARBA00023004"/>
    </source>
</evidence>
<evidence type="ECO:0000256" key="2">
    <source>
        <dbReference type="ARBA" id="ARBA00010617"/>
    </source>
</evidence>
<feature type="chain" id="PRO_5042894810" description="Cytochrome P450" evidence="10">
    <location>
        <begin position="24"/>
        <end position="341"/>
    </location>
</feature>
<keyword evidence="7 9" id="KW-0503">Monooxygenase</keyword>
<evidence type="ECO:0000256" key="1">
    <source>
        <dbReference type="ARBA" id="ARBA00001971"/>
    </source>
</evidence>
<dbReference type="InterPro" id="IPR036396">
    <property type="entry name" value="Cyt_P450_sf"/>
</dbReference>
<sequence length="341" mass="38358">MEYYMLPASFLIFIPLLFLIVKQLIPKSGNLPPGPRPWPVLGNILQMGKNPHISLAKFAEIHGPLISVKLGTQLVVVASSPHSAAEILKTQDRLLSARSPPSVVPHELSVIDQHSIVFSSDLNNHWKFLRAFCRTHLFSPKAELMGAGSDTTTSTIEWAMTELLRNKGAMHKLQAELTSKFGENDTITESNISELPYLAACVKETLRLHSPTPFLIPRRAPETCNIMDYTIPKNSKLFVNAYAIGRDSNTWEDALCFQPDRFLDSNVDFRGQDFEFIPFGAGRRICPGLGFARQEVHLILASLIHHFKWSLPNDEDPMQLDMEEKFGVTLQKEKPLFIVPM</sequence>
<reference evidence="11 12" key="1">
    <citation type="submission" date="2024-02" db="EMBL/GenBank/DDBJ databases">
        <title>de novo genome assembly of Solanum bulbocastanum strain 11H21.</title>
        <authorList>
            <person name="Hosaka A.J."/>
        </authorList>
    </citation>
    <scope>NUCLEOTIDE SEQUENCE [LARGE SCALE GENOMIC DNA]</scope>
    <source>
        <tissue evidence="11">Young leaves</tissue>
    </source>
</reference>
<dbReference type="Gene3D" id="1.10.630.10">
    <property type="entry name" value="Cytochrome P450"/>
    <property type="match status" value="2"/>
</dbReference>
<dbReference type="GO" id="GO:0004497">
    <property type="term" value="F:monooxygenase activity"/>
    <property type="evidence" value="ECO:0007669"/>
    <property type="project" value="UniProtKB-KW"/>
</dbReference>
<proteinExistence type="inferred from homology"/>
<dbReference type="PRINTS" id="PR00385">
    <property type="entry name" value="P450"/>
</dbReference>
<evidence type="ECO:0000256" key="5">
    <source>
        <dbReference type="ARBA" id="ARBA00023002"/>
    </source>
</evidence>
<accession>A0AAN8TZJ6</accession>
<dbReference type="SUPFAM" id="SSF48264">
    <property type="entry name" value="Cytochrome P450"/>
    <property type="match status" value="1"/>
</dbReference>
<evidence type="ECO:0000256" key="7">
    <source>
        <dbReference type="ARBA" id="ARBA00023033"/>
    </source>
</evidence>
<dbReference type="PRINTS" id="PR00463">
    <property type="entry name" value="EP450I"/>
</dbReference>
<keyword evidence="4 8" id="KW-0479">Metal-binding</keyword>
<evidence type="ECO:0000313" key="11">
    <source>
        <dbReference type="EMBL" id="KAK6794416.1"/>
    </source>
</evidence>
<evidence type="ECO:0008006" key="13">
    <source>
        <dbReference type="Google" id="ProtNLM"/>
    </source>
</evidence>
<feature type="signal peptide" evidence="10">
    <location>
        <begin position="1"/>
        <end position="23"/>
    </location>
</feature>
<evidence type="ECO:0000256" key="3">
    <source>
        <dbReference type="ARBA" id="ARBA00022617"/>
    </source>
</evidence>
<comment type="cofactor">
    <cofactor evidence="1 8">
        <name>heme</name>
        <dbReference type="ChEBI" id="CHEBI:30413"/>
    </cofactor>
</comment>
<dbReference type="AlphaFoldDB" id="A0AAN8TZJ6"/>
<dbReference type="InterPro" id="IPR017972">
    <property type="entry name" value="Cyt_P450_CS"/>
</dbReference>
<dbReference type="Proteomes" id="UP001371456">
    <property type="component" value="Unassembled WGS sequence"/>
</dbReference>
<dbReference type="EMBL" id="JBANQN010000003">
    <property type="protein sequence ID" value="KAK6794416.1"/>
    <property type="molecule type" value="Genomic_DNA"/>
</dbReference>